<dbReference type="SUPFAM" id="SSF47336">
    <property type="entry name" value="ACP-like"/>
    <property type="match status" value="1"/>
</dbReference>
<protein>
    <submittedName>
        <fullName evidence="2">Phosphopantetheine-binding protein</fullName>
    </submittedName>
</protein>
<keyword evidence="3" id="KW-1185">Reference proteome</keyword>
<dbReference type="InterPro" id="IPR036736">
    <property type="entry name" value="ACP-like_sf"/>
</dbReference>
<organism evidence="2 3">
    <name type="scientific">Salinicola acroporae</name>
    <dbReference type="NCBI Taxonomy" id="1541440"/>
    <lineage>
        <taxon>Bacteria</taxon>
        <taxon>Pseudomonadati</taxon>
        <taxon>Pseudomonadota</taxon>
        <taxon>Gammaproteobacteria</taxon>
        <taxon>Oceanospirillales</taxon>
        <taxon>Halomonadaceae</taxon>
        <taxon>Salinicola</taxon>
    </lineage>
</organism>
<reference evidence="2" key="2">
    <citation type="submission" date="2017-11" db="EMBL/GenBank/DDBJ databases">
        <authorList>
            <person name="Das S.K."/>
        </authorList>
    </citation>
    <scope>NUCLEOTIDE SEQUENCE</scope>
    <source>
        <strain evidence="2">S4-41</strain>
    </source>
</reference>
<reference evidence="2" key="1">
    <citation type="journal article" date="2015" name="Antonie Van Leeuwenhoek">
        <title>Comparative 16S rRNA signatures and multilocus sequence analysis for the genus Salinicola and description of Salinicola acroporae sp. nov., isolated from coral Acropora digitifera.</title>
        <authorList>
            <person name="Lepcha R.T."/>
            <person name="Poddar A."/>
            <person name="Schumann P."/>
            <person name="Das S.K."/>
        </authorList>
    </citation>
    <scope>NUCLEOTIDE SEQUENCE</scope>
    <source>
        <strain evidence="2">S4-41</strain>
    </source>
</reference>
<evidence type="ECO:0000259" key="1">
    <source>
        <dbReference type="PROSITE" id="PS50075"/>
    </source>
</evidence>
<gene>
    <name evidence="2" type="ORF">CUR86_08805</name>
</gene>
<evidence type="ECO:0000313" key="2">
    <source>
        <dbReference type="EMBL" id="MDH4572545.1"/>
    </source>
</evidence>
<feature type="domain" description="Carrier" evidence="1">
    <location>
        <begin position="1"/>
        <end position="73"/>
    </location>
</feature>
<dbReference type="Proteomes" id="UP001162135">
    <property type="component" value="Unassembled WGS sequence"/>
</dbReference>
<sequence length="80" mass="9259">MTMARLCTDVARMIGESPEEIADDDNLVDHGLDSMRMLDLVSRWNDDGVAVPFSDFIERPTLRDWWELVQRHQGRDPEVS</sequence>
<name>A0ABT6I4F8_9GAMM</name>
<dbReference type="Gene3D" id="1.10.1200.10">
    <property type="entry name" value="ACP-like"/>
    <property type="match status" value="1"/>
</dbReference>
<proteinExistence type="predicted"/>
<accession>A0ABT6I4F8</accession>
<evidence type="ECO:0000313" key="3">
    <source>
        <dbReference type="Proteomes" id="UP001162135"/>
    </source>
</evidence>
<dbReference type="EMBL" id="PGFS01000001">
    <property type="protein sequence ID" value="MDH4572545.1"/>
    <property type="molecule type" value="Genomic_DNA"/>
</dbReference>
<comment type="caution">
    <text evidence="2">The sequence shown here is derived from an EMBL/GenBank/DDBJ whole genome shotgun (WGS) entry which is preliminary data.</text>
</comment>
<dbReference type="PROSITE" id="PS50075">
    <property type="entry name" value="CARRIER"/>
    <property type="match status" value="1"/>
</dbReference>
<dbReference type="Pfam" id="PF00550">
    <property type="entry name" value="PP-binding"/>
    <property type="match status" value="1"/>
</dbReference>
<dbReference type="InterPro" id="IPR009081">
    <property type="entry name" value="PP-bd_ACP"/>
</dbReference>